<dbReference type="GO" id="GO:0035091">
    <property type="term" value="F:phosphatidylinositol binding"/>
    <property type="evidence" value="ECO:0007669"/>
    <property type="project" value="InterPro"/>
</dbReference>
<keyword evidence="1" id="KW-0863">Zinc-finger</keyword>
<evidence type="ECO:0000313" key="5">
    <source>
        <dbReference type="Proteomes" id="UP001146120"/>
    </source>
</evidence>
<gene>
    <name evidence="4" type="ORF">N0F65_001609</name>
</gene>
<evidence type="ECO:0000256" key="2">
    <source>
        <dbReference type="SAM" id="MobiDB-lite"/>
    </source>
</evidence>
<dbReference type="EMBL" id="DAKRPA010000049">
    <property type="protein sequence ID" value="DBA01370.1"/>
    <property type="molecule type" value="Genomic_DNA"/>
</dbReference>
<evidence type="ECO:0000313" key="4">
    <source>
        <dbReference type="EMBL" id="DBA01370.1"/>
    </source>
</evidence>
<feature type="region of interest" description="Disordered" evidence="2">
    <location>
        <begin position="1"/>
        <end position="44"/>
    </location>
</feature>
<name>A0AAV2Z9S2_9STRA</name>
<organism evidence="4 5">
    <name type="scientific">Lagenidium giganteum</name>
    <dbReference type="NCBI Taxonomy" id="4803"/>
    <lineage>
        <taxon>Eukaryota</taxon>
        <taxon>Sar</taxon>
        <taxon>Stramenopiles</taxon>
        <taxon>Oomycota</taxon>
        <taxon>Peronosporomycetes</taxon>
        <taxon>Pythiales</taxon>
        <taxon>Pythiaceae</taxon>
    </lineage>
</organism>
<keyword evidence="1" id="KW-0479">Metal-binding</keyword>
<dbReference type="PROSITE" id="PS50089">
    <property type="entry name" value="ZF_RING_2"/>
    <property type="match status" value="1"/>
</dbReference>
<proteinExistence type="predicted"/>
<dbReference type="SMART" id="SM00184">
    <property type="entry name" value="RING"/>
    <property type="match status" value="1"/>
</dbReference>
<dbReference type="Proteomes" id="UP001146120">
    <property type="component" value="Unassembled WGS sequence"/>
</dbReference>
<evidence type="ECO:0000259" key="3">
    <source>
        <dbReference type="PROSITE" id="PS50089"/>
    </source>
</evidence>
<dbReference type="InterPro" id="IPR036871">
    <property type="entry name" value="PX_dom_sf"/>
</dbReference>
<dbReference type="Gene3D" id="3.30.40.10">
    <property type="entry name" value="Zinc/RING finger domain, C3HC4 (zinc finger)"/>
    <property type="match status" value="1"/>
</dbReference>
<sequence>MKMMMSPRAIGVHMHHMQPQSRRSSSSRKRSLATSINGPGSNNSFHVPPSVAMLEQVALELSVTKELSDVRYVLSVHHVKSNTKWELARSFDEYRRFQQRVLRVLDHGHFCAAECPWLFSFITSYFPKKHFFRMAHSSCVVTDRRDGLAQFLSTLQTFVLDRTNHTCSVVVNGAAQELVSFIYGDVVVEQPVENLPILVSPSKGVLQHSDSISSTDDEDCHSSCSGSAPICVLCDSSLDAEAHSSRHSIEENSSFVSVSSTDSNRRGSTSNYSYTTTLRCGHQFHDECIVPKLNESLSCPVCGHEAH</sequence>
<evidence type="ECO:0000256" key="1">
    <source>
        <dbReference type="PROSITE-ProRule" id="PRU00175"/>
    </source>
</evidence>
<dbReference type="AlphaFoldDB" id="A0AAV2Z9S2"/>
<dbReference type="InterPro" id="IPR001841">
    <property type="entry name" value="Znf_RING"/>
</dbReference>
<comment type="caution">
    <text evidence="4">The sequence shown here is derived from an EMBL/GenBank/DDBJ whole genome shotgun (WGS) entry which is preliminary data.</text>
</comment>
<dbReference type="GO" id="GO:0008270">
    <property type="term" value="F:zinc ion binding"/>
    <property type="evidence" value="ECO:0007669"/>
    <property type="project" value="UniProtKB-KW"/>
</dbReference>
<feature type="domain" description="RING-type" evidence="3">
    <location>
        <begin position="231"/>
        <end position="302"/>
    </location>
</feature>
<dbReference type="Gene3D" id="3.30.1520.10">
    <property type="entry name" value="Phox-like domain"/>
    <property type="match status" value="1"/>
</dbReference>
<protein>
    <recommendedName>
        <fullName evidence="3">RING-type domain-containing protein</fullName>
    </recommendedName>
</protein>
<keyword evidence="1" id="KW-0862">Zinc</keyword>
<reference evidence="4" key="1">
    <citation type="submission" date="2022-11" db="EMBL/GenBank/DDBJ databases">
        <authorList>
            <person name="Morgan W.R."/>
            <person name="Tartar A."/>
        </authorList>
    </citation>
    <scope>NUCLEOTIDE SEQUENCE</scope>
    <source>
        <strain evidence="4">ARSEF 373</strain>
    </source>
</reference>
<feature type="compositionally biased region" description="Polar residues" evidence="2">
    <location>
        <begin position="32"/>
        <end position="44"/>
    </location>
</feature>
<accession>A0AAV2Z9S2</accession>
<dbReference type="Pfam" id="PF13923">
    <property type="entry name" value="zf-C3HC4_2"/>
    <property type="match status" value="1"/>
</dbReference>
<keyword evidence="5" id="KW-1185">Reference proteome</keyword>
<dbReference type="SUPFAM" id="SSF64268">
    <property type="entry name" value="PX domain"/>
    <property type="match status" value="1"/>
</dbReference>
<dbReference type="SUPFAM" id="SSF57850">
    <property type="entry name" value="RING/U-box"/>
    <property type="match status" value="1"/>
</dbReference>
<reference evidence="4" key="2">
    <citation type="journal article" date="2023" name="Microbiol Resour">
        <title>Decontamination and Annotation of the Draft Genome Sequence of the Oomycete Lagenidium giganteum ARSEF 373.</title>
        <authorList>
            <person name="Morgan W.R."/>
            <person name="Tartar A."/>
        </authorList>
    </citation>
    <scope>NUCLEOTIDE SEQUENCE</scope>
    <source>
        <strain evidence="4">ARSEF 373</strain>
    </source>
</reference>
<dbReference type="InterPro" id="IPR013083">
    <property type="entry name" value="Znf_RING/FYVE/PHD"/>
</dbReference>